<name>A0A933DT09_9BACT</name>
<sequence length="172" mass="19396">MNLFSSRVFVAETGSRGRGVFAKAHITTGEVFDFSDESWKLTEADTVKTLPRKLLCLCCEYEHDPRFMVCPTDFTAPPISHIVNHSCDPNMASTDNYETVVTLRNISPGEELTFDYATFNTGTDEFYCTCGAACCRGYVTGMDWRIPSLQERLSGYFQKNIQEKIDALKRQG</sequence>
<evidence type="ECO:0000313" key="9">
    <source>
        <dbReference type="Proteomes" id="UP000704960"/>
    </source>
</evidence>
<feature type="domain" description="SET" evidence="6">
    <location>
        <begin position="6"/>
        <end position="117"/>
    </location>
</feature>
<evidence type="ECO:0000256" key="1">
    <source>
        <dbReference type="ARBA" id="ARBA00004286"/>
    </source>
</evidence>
<dbReference type="InterPro" id="IPR001214">
    <property type="entry name" value="SET_dom"/>
</dbReference>
<dbReference type="InterPro" id="IPR046341">
    <property type="entry name" value="SET_dom_sf"/>
</dbReference>
<evidence type="ECO:0000256" key="4">
    <source>
        <dbReference type="ARBA" id="ARBA00022679"/>
    </source>
</evidence>
<keyword evidence="3" id="KW-0489">Methyltransferase</keyword>
<gene>
    <name evidence="8" type="ORF">HY474_01035</name>
</gene>
<evidence type="ECO:0000256" key="2">
    <source>
        <dbReference type="ARBA" id="ARBA00022454"/>
    </source>
</evidence>
<organism evidence="8 9">
    <name type="scientific">Candidatus Sungiibacteriota bacterium</name>
    <dbReference type="NCBI Taxonomy" id="2750080"/>
    <lineage>
        <taxon>Bacteria</taxon>
        <taxon>Candidatus Sungiibacteriota</taxon>
    </lineage>
</organism>
<dbReference type="PANTHER" id="PTHR22884">
    <property type="entry name" value="SET DOMAIN PROTEINS"/>
    <property type="match status" value="1"/>
</dbReference>
<dbReference type="GO" id="GO:0032259">
    <property type="term" value="P:methylation"/>
    <property type="evidence" value="ECO:0007669"/>
    <property type="project" value="UniProtKB-KW"/>
</dbReference>
<proteinExistence type="predicted"/>
<dbReference type="SMART" id="SM00317">
    <property type="entry name" value="SET"/>
    <property type="match status" value="1"/>
</dbReference>
<accession>A0A933DT09</accession>
<keyword evidence="5" id="KW-0949">S-adenosyl-L-methionine</keyword>
<dbReference type="PROSITE" id="PS50868">
    <property type="entry name" value="POST_SET"/>
    <property type="match status" value="1"/>
</dbReference>
<dbReference type="Proteomes" id="UP000704960">
    <property type="component" value="Unassembled WGS sequence"/>
</dbReference>
<protein>
    <submittedName>
        <fullName evidence="8">SET domain-containing protein</fullName>
    </submittedName>
</protein>
<evidence type="ECO:0000313" key="8">
    <source>
        <dbReference type="EMBL" id="MBI4132194.1"/>
    </source>
</evidence>
<dbReference type="InterPro" id="IPR003616">
    <property type="entry name" value="Post-SET_dom"/>
</dbReference>
<evidence type="ECO:0000256" key="5">
    <source>
        <dbReference type="ARBA" id="ARBA00022691"/>
    </source>
</evidence>
<dbReference type="SUPFAM" id="SSF82199">
    <property type="entry name" value="SET domain"/>
    <property type="match status" value="1"/>
</dbReference>
<dbReference type="GO" id="GO:0008168">
    <property type="term" value="F:methyltransferase activity"/>
    <property type="evidence" value="ECO:0007669"/>
    <property type="project" value="UniProtKB-KW"/>
</dbReference>
<keyword evidence="4" id="KW-0808">Transferase</keyword>
<dbReference type="Pfam" id="PF00856">
    <property type="entry name" value="SET"/>
    <property type="match status" value="1"/>
</dbReference>
<dbReference type="Gene3D" id="2.170.270.10">
    <property type="entry name" value="SET domain"/>
    <property type="match status" value="1"/>
</dbReference>
<comment type="caution">
    <text evidence="8">The sequence shown here is derived from an EMBL/GenBank/DDBJ whole genome shotgun (WGS) entry which is preliminary data.</text>
</comment>
<comment type="subcellular location">
    <subcellularLocation>
        <location evidence="1">Chromosome</location>
    </subcellularLocation>
</comment>
<dbReference type="PROSITE" id="PS50280">
    <property type="entry name" value="SET"/>
    <property type="match status" value="1"/>
</dbReference>
<evidence type="ECO:0000256" key="3">
    <source>
        <dbReference type="ARBA" id="ARBA00022603"/>
    </source>
</evidence>
<feature type="domain" description="Post-SET" evidence="7">
    <location>
        <begin position="124"/>
        <end position="140"/>
    </location>
</feature>
<keyword evidence="2" id="KW-0158">Chromosome</keyword>
<dbReference type="EMBL" id="JACQMJ010000005">
    <property type="protein sequence ID" value="MBI4132194.1"/>
    <property type="molecule type" value="Genomic_DNA"/>
</dbReference>
<dbReference type="AlphaFoldDB" id="A0A933DT09"/>
<evidence type="ECO:0000259" key="7">
    <source>
        <dbReference type="PROSITE" id="PS50868"/>
    </source>
</evidence>
<evidence type="ECO:0000259" key="6">
    <source>
        <dbReference type="PROSITE" id="PS50280"/>
    </source>
</evidence>
<reference evidence="8" key="1">
    <citation type="submission" date="2020-07" db="EMBL/GenBank/DDBJ databases">
        <title>Huge and variable diversity of episymbiotic CPR bacteria and DPANN archaea in groundwater ecosystems.</title>
        <authorList>
            <person name="He C.Y."/>
            <person name="Keren R."/>
            <person name="Whittaker M."/>
            <person name="Farag I.F."/>
            <person name="Doudna J."/>
            <person name="Cate J.H.D."/>
            <person name="Banfield J.F."/>
        </authorList>
    </citation>
    <scope>NUCLEOTIDE SEQUENCE</scope>
    <source>
        <strain evidence="8">NC_groundwater_1226_Ag_S-0.1um_59_124</strain>
    </source>
</reference>
<dbReference type="GO" id="GO:0005694">
    <property type="term" value="C:chromosome"/>
    <property type="evidence" value="ECO:0007669"/>
    <property type="project" value="UniProtKB-SubCell"/>
</dbReference>
<dbReference type="InterPro" id="IPR050777">
    <property type="entry name" value="SET2_Histone-Lys_MeTrsfase"/>
</dbReference>